<evidence type="ECO:0000256" key="3">
    <source>
        <dbReference type="ARBA" id="ARBA00022771"/>
    </source>
</evidence>
<name>A0A232LXU6_9EURO</name>
<accession>A0A232LXU6</accession>
<dbReference type="OrthoDB" id="3269380at2759"/>
<gene>
    <name evidence="8" type="ORF">Egran_03599</name>
</gene>
<feature type="compositionally biased region" description="Polar residues" evidence="6">
    <location>
        <begin position="328"/>
        <end position="338"/>
    </location>
</feature>
<evidence type="ECO:0000313" key="8">
    <source>
        <dbReference type="EMBL" id="OXV08637.1"/>
    </source>
</evidence>
<evidence type="ECO:0000313" key="9">
    <source>
        <dbReference type="Proteomes" id="UP000243515"/>
    </source>
</evidence>
<dbReference type="GO" id="GO:0005634">
    <property type="term" value="C:nucleus"/>
    <property type="evidence" value="ECO:0007669"/>
    <property type="project" value="TreeGrafter"/>
</dbReference>
<evidence type="ECO:0000256" key="2">
    <source>
        <dbReference type="ARBA" id="ARBA00022737"/>
    </source>
</evidence>
<organism evidence="8 9">
    <name type="scientific">Elaphomyces granulatus</name>
    <dbReference type="NCBI Taxonomy" id="519963"/>
    <lineage>
        <taxon>Eukaryota</taxon>
        <taxon>Fungi</taxon>
        <taxon>Dikarya</taxon>
        <taxon>Ascomycota</taxon>
        <taxon>Pezizomycotina</taxon>
        <taxon>Eurotiomycetes</taxon>
        <taxon>Eurotiomycetidae</taxon>
        <taxon>Eurotiales</taxon>
        <taxon>Elaphomycetaceae</taxon>
        <taxon>Elaphomyces</taxon>
    </lineage>
</organism>
<dbReference type="InterPro" id="IPR036236">
    <property type="entry name" value="Znf_C2H2_sf"/>
</dbReference>
<feature type="region of interest" description="Disordered" evidence="6">
    <location>
        <begin position="126"/>
        <end position="146"/>
    </location>
</feature>
<keyword evidence="2" id="KW-0677">Repeat</keyword>
<feature type="compositionally biased region" description="Polar residues" evidence="6">
    <location>
        <begin position="132"/>
        <end position="142"/>
    </location>
</feature>
<proteinExistence type="predicted"/>
<evidence type="ECO:0000256" key="1">
    <source>
        <dbReference type="ARBA" id="ARBA00022723"/>
    </source>
</evidence>
<reference evidence="8 9" key="1">
    <citation type="journal article" date="2015" name="Environ. Microbiol.">
        <title>Metagenome sequence of Elaphomyces granulatus from sporocarp tissue reveals Ascomycota ectomycorrhizal fingerprints of genome expansion and a Proteobacteria-rich microbiome.</title>
        <authorList>
            <person name="Quandt C.A."/>
            <person name="Kohler A."/>
            <person name="Hesse C.N."/>
            <person name="Sharpton T.J."/>
            <person name="Martin F."/>
            <person name="Spatafora J.W."/>
        </authorList>
    </citation>
    <scope>NUCLEOTIDE SEQUENCE [LARGE SCALE GENOMIC DNA]</scope>
    <source>
        <strain evidence="8 9">OSC145934</strain>
    </source>
</reference>
<dbReference type="SUPFAM" id="SSF57667">
    <property type="entry name" value="beta-beta-alpha zinc fingers"/>
    <property type="match status" value="1"/>
</dbReference>
<sequence length="678" mass="73141">MLESSEAPSPPPLHHSPAVSDHDRSSTRESTPISTPVGFGVPFLHRSDREEGFFSWDYKPPEANSHISYLDTTLDHYEDITFPLFPSSPPEITMSGPAAPIDIATRQTSVSPPGQQASNLTSALRRAGNGDRSANFSSPNGGSTAGLKMVTARKDSIGASMAQWTSGTKPISVSGSNRDRPRRESLAGSLVGGMSWGGVSVGSWIRDDIIMTGTSPFTFQSPSFHSSSYLPKLEANFMRDFSCCGVMLPTLHDLLQHYEEAHAQKLPQNGHRASNVENRAALAAAVAAHQQSQQSSNSHDRGMQSERPTDGQRKFGQNQHGQQRDQMDGNSFTSGQQNLDLDTIDDMELDDAMGVTDGPSSQLFSPQPQVSARGRYSHQNQRVPPLNLTMLQGHQGLRGSQPGTPVAPGRSLPLQNNPTVSSVNTPTLMSNPLQTTHYRNTPDSSGPGTPVELDENVIGGFGDLSMHNNALQNQSQFPGFGGNSDMLELCIDEPAKRLFSPSGGFNAMVHTKLGNAQYGPNSEIARRIREQQILAGVPDTTAGMLPNDEPKPFRCPVIGCEKAYKNQNGLKYHKTHGHNNQRLHDNADGTFSIVNPETSTPYPGTLGMEKEKPYKCDVCGKRYKNLNGLKYHKSHSTTCNSDLQLAAGRDVNVGGVMQGQNINVAGAGLPGIGEEGLL</sequence>
<dbReference type="FunFam" id="3.30.160.60:FF:000676">
    <property type="entry name" value="C2H2 transcription factor (Sfp1)"/>
    <property type="match status" value="1"/>
</dbReference>
<feature type="compositionally biased region" description="Low complexity" evidence="6">
    <location>
        <begin position="283"/>
        <end position="297"/>
    </location>
</feature>
<dbReference type="PANTHER" id="PTHR23057">
    <property type="entry name" value="JUXTAPOSED WITH ANOTHER ZINC FINGER PROTEIN 1"/>
    <property type="match status" value="1"/>
</dbReference>
<evidence type="ECO:0000256" key="6">
    <source>
        <dbReference type="SAM" id="MobiDB-lite"/>
    </source>
</evidence>
<dbReference type="PROSITE" id="PS00028">
    <property type="entry name" value="ZINC_FINGER_C2H2_1"/>
    <property type="match status" value="1"/>
</dbReference>
<dbReference type="Gene3D" id="3.30.160.60">
    <property type="entry name" value="Classic Zinc Finger"/>
    <property type="match status" value="2"/>
</dbReference>
<keyword evidence="9" id="KW-1185">Reference proteome</keyword>
<feature type="compositionally biased region" description="Polar residues" evidence="6">
    <location>
        <begin position="358"/>
        <end position="370"/>
    </location>
</feature>
<evidence type="ECO:0000256" key="5">
    <source>
        <dbReference type="PROSITE-ProRule" id="PRU00042"/>
    </source>
</evidence>
<feature type="region of interest" description="Disordered" evidence="6">
    <location>
        <begin position="283"/>
        <end position="338"/>
    </location>
</feature>
<dbReference type="SMART" id="SM00355">
    <property type="entry name" value="ZnF_C2H2"/>
    <property type="match status" value="3"/>
</dbReference>
<feature type="domain" description="C2H2-type" evidence="7">
    <location>
        <begin position="553"/>
        <end position="583"/>
    </location>
</feature>
<dbReference type="EMBL" id="NPHW01003979">
    <property type="protein sequence ID" value="OXV08637.1"/>
    <property type="molecule type" value="Genomic_DNA"/>
</dbReference>
<comment type="caution">
    <text evidence="8">The sequence shown here is derived from an EMBL/GenBank/DDBJ whole genome shotgun (WGS) entry which is preliminary data.</text>
</comment>
<dbReference type="PANTHER" id="PTHR23057:SF0">
    <property type="entry name" value="JUXTAPOSED WITH ANOTHER ZINC FINGER PROTEIN 1"/>
    <property type="match status" value="1"/>
</dbReference>
<dbReference type="FunFam" id="3.30.160.60:FF:000446">
    <property type="entry name" value="Zinc finger protein"/>
    <property type="match status" value="1"/>
</dbReference>
<dbReference type="PROSITE" id="PS50157">
    <property type="entry name" value="ZINC_FINGER_C2H2_2"/>
    <property type="match status" value="1"/>
</dbReference>
<protein>
    <recommendedName>
        <fullName evidence="7">C2H2-type domain-containing protein</fullName>
    </recommendedName>
</protein>
<keyword evidence="1" id="KW-0479">Metal-binding</keyword>
<feature type="region of interest" description="Disordered" evidence="6">
    <location>
        <begin position="1"/>
        <end position="42"/>
    </location>
</feature>
<feature type="compositionally biased region" description="Basic and acidic residues" evidence="6">
    <location>
        <begin position="298"/>
        <end position="313"/>
    </location>
</feature>
<feature type="region of interest" description="Disordered" evidence="6">
    <location>
        <begin position="350"/>
        <end position="378"/>
    </location>
</feature>
<dbReference type="Proteomes" id="UP000243515">
    <property type="component" value="Unassembled WGS sequence"/>
</dbReference>
<feature type="region of interest" description="Disordered" evidence="6">
    <location>
        <begin position="394"/>
        <end position="449"/>
    </location>
</feature>
<evidence type="ECO:0000259" key="7">
    <source>
        <dbReference type="PROSITE" id="PS50157"/>
    </source>
</evidence>
<dbReference type="GO" id="GO:0008270">
    <property type="term" value="F:zinc ion binding"/>
    <property type="evidence" value="ECO:0007669"/>
    <property type="project" value="UniProtKB-KW"/>
</dbReference>
<feature type="compositionally biased region" description="Polar residues" evidence="6">
    <location>
        <begin position="413"/>
        <end position="447"/>
    </location>
</feature>
<dbReference type="InterPro" id="IPR013087">
    <property type="entry name" value="Znf_C2H2_type"/>
</dbReference>
<dbReference type="InterPro" id="IPR051580">
    <property type="entry name" value="ZnF-Chromatin_assoc"/>
</dbReference>
<keyword evidence="3 5" id="KW-0863">Zinc-finger</keyword>
<dbReference type="AlphaFoldDB" id="A0A232LXU6"/>
<keyword evidence="4" id="KW-0862">Zinc</keyword>
<evidence type="ECO:0000256" key="4">
    <source>
        <dbReference type="ARBA" id="ARBA00022833"/>
    </source>
</evidence>